<accession>A0A0W7YVZ0</accession>
<name>A0A0W7YVZ0_9BURK</name>
<dbReference type="EMBL" id="LPXH01000037">
    <property type="protein sequence ID" value="KUF39219.1"/>
    <property type="molecule type" value="Genomic_DNA"/>
</dbReference>
<dbReference type="Pfam" id="PF02423">
    <property type="entry name" value="OCD_Mu_crystall"/>
    <property type="match status" value="1"/>
</dbReference>
<dbReference type="PIRSF" id="PIRSF001439">
    <property type="entry name" value="CryM"/>
    <property type="match status" value="1"/>
</dbReference>
<dbReference type="Gene3D" id="3.30.1780.10">
    <property type="entry name" value="ornithine cyclodeaminase, domain 1"/>
    <property type="match status" value="1"/>
</dbReference>
<dbReference type="Gene3D" id="3.40.50.720">
    <property type="entry name" value="NAD(P)-binding Rossmann-like Domain"/>
    <property type="match status" value="1"/>
</dbReference>
<comment type="caution">
    <text evidence="1">The sequence shown here is derived from an EMBL/GenBank/DDBJ whole genome shotgun (WGS) entry which is preliminary data.</text>
</comment>
<dbReference type="RefSeq" id="WP_058880345.1">
    <property type="nucleotide sequence ID" value="NZ_LPXH01000037.1"/>
</dbReference>
<dbReference type="InterPro" id="IPR003462">
    <property type="entry name" value="ODC_Mu_crystall"/>
</dbReference>
<dbReference type="NCBIfam" id="NF005603">
    <property type="entry name" value="PRK07340.1"/>
    <property type="match status" value="1"/>
</dbReference>
<protein>
    <submittedName>
        <fullName evidence="1">Ornithine cyclodeaminase</fullName>
    </submittedName>
</protein>
<proteinExistence type="predicted"/>
<dbReference type="PANTHER" id="PTHR13812">
    <property type="entry name" value="KETIMINE REDUCTASE MU-CRYSTALLIN"/>
    <property type="match status" value="1"/>
</dbReference>
<dbReference type="InterPro" id="IPR036291">
    <property type="entry name" value="NAD(P)-bd_dom_sf"/>
</dbReference>
<dbReference type="SUPFAM" id="SSF51735">
    <property type="entry name" value="NAD(P)-binding Rossmann-fold domains"/>
    <property type="match status" value="1"/>
</dbReference>
<gene>
    <name evidence="1" type="ORF">AS359_01405</name>
</gene>
<dbReference type="PANTHER" id="PTHR13812:SF19">
    <property type="entry name" value="KETIMINE REDUCTASE MU-CRYSTALLIN"/>
    <property type="match status" value="1"/>
</dbReference>
<organism evidence="1 2">
    <name type="scientific">Comamonas kerstersii</name>
    <dbReference type="NCBI Taxonomy" id="225992"/>
    <lineage>
        <taxon>Bacteria</taxon>
        <taxon>Pseudomonadati</taxon>
        <taxon>Pseudomonadota</taxon>
        <taxon>Betaproteobacteria</taxon>
        <taxon>Burkholderiales</taxon>
        <taxon>Comamonadaceae</taxon>
        <taxon>Comamonas</taxon>
    </lineage>
</organism>
<evidence type="ECO:0000313" key="1">
    <source>
        <dbReference type="EMBL" id="KUF39219.1"/>
    </source>
</evidence>
<dbReference type="Proteomes" id="UP000053300">
    <property type="component" value="Unassembled WGS sequence"/>
</dbReference>
<dbReference type="AlphaFoldDB" id="A0A0W7YVZ0"/>
<sequence length="306" mass="31855">MPHTPTALLDAAGTCAALPWNLLVQEIAATAVDPRVQVPARIVMPTAAGACLFSMPAHDSQLAMTKLITFTPGNMGTSRATIQGDVVIFDIASGTRQLILDGPSITTRRTAAVSALAALRLAAIPDGPLLIIGAGAQGMAHLQVFAEVLGTREVHIASRTTASAQHLVDWALSHGMQAHIAEDVAAAALHCPLIVTCTPAHAVVLQGPLHPQCFVAAVGAFTPEMVELSAPLCQYLAMHGQIVVDSRDAEHEAGDLLQAGLPVAQYPSLADVMSEEMPRATGPVLFKSCGWGGWDLAAARLAVRTV</sequence>
<evidence type="ECO:0000313" key="2">
    <source>
        <dbReference type="Proteomes" id="UP000053300"/>
    </source>
</evidence>
<dbReference type="STRING" id="225992.B5M06_09815"/>
<keyword evidence="2" id="KW-1185">Reference proteome</keyword>
<dbReference type="GO" id="GO:0005737">
    <property type="term" value="C:cytoplasm"/>
    <property type="evidence" value="ECO:0007669"/>
    <property type="project" value="TreeGrafter"/>
</dbReference>
<dbReference type="InterPro" id="IPR023401">
    <property type="entry name" value="ODC_N"/>
</dbReference>
<reference evidence="1 2" key="1">
    <citation type="submission" date="2015-12" db="EMBL/GenBank/DDBJ databases">
        <title>Complete genome sequence of a multi-drug resistant strain Acidovorax sp. 12322-1.</title>
        <authorList>
            <person name="Ming D."/>
            <person name="Wang M."/>
            <person name="Hu S."/>
            <person name="Zhou Y."/>
            <person name="Jiang T."/>
        </authorList>
    </citation>
    <scope>NUCLEOTIDE SEQUENCE [LARGE SCALE GENOMIC DNA]</scope>
    <source>
        <strain evidence="1 2">12322-1</strain>
    </source>
</reference>